<evidence type="ECO:0000313" key="1">
    <source>
        <dbReference type="EMBL" id="SQC06692.1"/>
    </source>
</evidence>
<gene>
    <name evidence="1" type="ORF">NCTC8081_00805</name>
</gene>
<dbReference type="AlphaFoldDB" id="A0A2X3BRR4"/>
<proteinExistence type="predicted"/>
<evidence type="ECO:0000313" key="2">
    <source>
        <dbReference type="Proteomes" id="UP000250234"/>
    </source>
</evidence>
<sequence>MGIKIDGIDKLLNKLNKLSHIETEKAINEVAEELEKKISSKAKTFSDTSYMYVGKGETRKYELSCYVDVGFSKDNAPFDLWKSLWFHNWGYFDKGLNFRGQIYINMHQFWFNEAVKDSKSDIQKRLKQKLKAEIGEALR</sequence>
<evidence type="ECO:0008006" key="3">
    <source>
        <dbReference type="Google" id="ProtNLM"/>
    </source>
</evidence>
<organism evidence="1 2">
    <name type="scientific">Clostridium perfringens</name>
    <dbReference type="NCBI Taxonomy" id="1502"/>
    <lineage>
        <taxon>Bacteria</taxon>
        <taxon>Bacillati</taxon>
        <taxon>Bacillota</taxon>
        <taxon>Clostridia</taxon>
        <taxon>Eubacteriales</taxon>
        <taxon>Clostridiaceae</taxon>
        <taxon>Clostridium</taxon>
    </lineage>
</organism>
<accession>A0A2X3BRR4</accession>
<reference evidence="1 2" key="1">
    <citation type="submission" date="2018-06" db="EMBL/GenBank/DDBJ databases">
        <authorList>
            <consortium name="Pathogen Informatics"/>
            <person name="Doyle S."/>
        </authorList>
    </citation>
    <scope>NUCLEOTIDE SEQUENCE [LARGE SCALE GENOMIC DNA]</scope>
    <source>
        <strain evidence="1 2">NCTC8081</strain>
    </source>
</reference>
<dbReference type="RefSeq" id="WP_111945435.1">
    <property type="nucleotide sequence ID" value="NZ_UAWO01000002.1"/>
</dbReference>
<dbReference type="EMBL" id="UAWO01000002">
    <property type="protein sequence ID" value="SQC06692.1"/>
    <property type="molecule type" value="Genomic_DNA"/>
</dbReference>
<name>A0A2X3BRR4_CLOPF</name>
<dbReference type="Proteomes" id="UP000250234">
    <property type="component" value="Unassembled WGS sequence"/>
</dbReference>
<protein>
    <recommendedName>
        <fullName evidence="3">HK97 gp10 family phage protein</fullName>
    </recommendedName>
</protein>